<feature type="region of interest" description="Disordered" evidence="1">
    <location>
        <begin position="51"/>
        <end position="90"/>
    </location>
</feature>
<evidence type="ECO:0000256" key="1">
    <source>
        <dbReference type="SAM" id="MobiDB-lite"/>
    </source>
</evidence>
<dbReference type="EMBL" id="JANPWB010000001">
    <property type="protein sequence ID" value="KAJ1213419.1"/>
    <property type="molecule type" value="Genomic_DNA"/>
</dbReference>
<protein>
    <submittedName>
        <fullName evidence="2">Uncharacterized protein</fullName>
    </submittedName>
</protein>
<feature type="compositionally biased region" description="Acidic residues" evidence="1">
    <location>
        <begin position="1"/>
        <end position="11"/>
    </location>
</feature>
<keyword evidence="3" id="KW-1185">Reference proteome</keyword>
<sequence>MRQGAEDVEDGNQEKRANEKCKEEDTRRTTQNARRPPEKRVTLLHSRGNVAYTGAGPLHQKNRVQQESPSSVKRRAAAQEMDPGFDPKVT</sequence>
<feature type="region of interest" description="Disordered" evidence="1">
    <location>
        <begin position="1"/>
        <end position="38"/>
    </location>
</feature>
<evidence type="ECO:0000313" key="3">
    <source>
        <dbReference type="Proteomes" id="UP001066276"/>
    </source>
</evidence>
<proteinExistence type="predicted"/>
<dbReference type="Proteomes" id="UP001066276">
    <property type="component" value="Chromosome 1_1"/>
</dbReference>
<reference evidence="2" key="1">
    <citation type="journal article" date="2022" name="bioRxiv">
        <title>Sequencing and chromosome-scale assembly of the giantPleurodeles waltlgenome.</title>
        <authorList>
            <person name="Brown T."/>
            <person name="Elewa A."/>
            <person name="Iarovenko S."/>
            <person name="Subramanian E."/>
            <person name="Araus A.J."/>
            <person name="Petzold A."/>
            <person name="Susuki M."/>
            <person name="Suzuki K.-i.T."/>
            <person name="Hayashi T."/>
            <person name="Toyoda A."/>
            <person name="Oliveira C."/>
            <person name="Osipova E."/>
            <person name="Leigh N.D."/>
            <person name="Simon A."/>
            <person name="Yun M.H."/>
        </authorList>
    </citation>
    <scope>NUCLEOTIDE SEQUENCE</scope>
    <source>
        <strain evidence="2">20211129_DDA</strain>
        <tissue evidence="2">Liver</tissue>
    </source>
</reference>
<evidence type="ECO:0000313" key="2">
    <source>
        <dbReference type="EMBL" id="KAJ1213419.1"/>
    </source>
</evidence>
<gene>
    <name evidence="2" type="ORF">NDU88_001056</name>
</gene>
<name>A0AAV7WJR3_PLEWA</name>
<comment type="caution">
    <text evidence="2">The sequence shown here is derived from an EMBL/GenBank/DDBJ whole genome shotgun (WGS) entry which is preliminary data.</text>
</comment>
<organism evidence="2 3">
    <name type="scientific">Pleurodeles waltl</name>
    <name type="common">Iberian ribbed newt</name>
    <dbReference type="NCBI Taxonomy" id="8319"/>
    <lineage>
        <taxon>Eukaryota</taxon>
        <taxon>Metazoa</taxon>
        <taxon>Chordata</taxon>
        <taxon>Craniata</taxon>
        <taxon>Vertebrata</taxon>
        <taxon>Euteleostomi</taxon>
        <taxon>Amphibia</taxon>
        <taxon>Batrachia</taxon>
        <taxon>Caudata</taxon>
        <taxon>Salamandroidea</taxon>
        <taxon>Salamandridae</taxon>
        <taxon>Pleurodelinae</taxon>
        <taxon>Pleurodeles</taxon>
    </lineage>
</organism>
<dbReference type="AlphaFoldDB" id="A0AAV7WJR3"/>
<feature type="compositionally biased region" description="Basic and acidic residues" evidence="1">
    <location>
        <begin position="12"/>
        <end position="28"/>
    </location>
</feature>
<accession>A0AAV7WJR3</accession>